<dbReference type="STRING" id="1314790.A0A1Y1XYZ0"/>
<dbReference type="FunCoup" id="A0A1Y1XYZ0">
    <property type="interactions" value="632"/>
</dbReference>
<dbReference type="AlphaFoldDB" id="A0A1Y1XYZ0"/>
<dbReference type="GO" id="GO:0000956">
    <property type="term" value="P:nuclear-transcribed mRNA catabolic process"/>
    <property type="evidence" value="ECO:0007669"/>
    <property type="project" value="UniProtKB-UniRule"/>
</dbReference>
<dbReference type="Pfam" id="PF17877">
    <property type="entry name" value="Dis3l2_C_term"/>
    <property type="match status" value="1"/>
</dbReference>
<dbReference type="SMART" id="SM00955">
    <property type="entry name" value="RNB"/>
    <property type="match status" value="1"/>
</dbReference>
<feature type="compositionally biased region" description="Basic residues" evidence="6">
    <location>
        <begin position="90"/>
        <end position="100"/>
    </location>
</feature>
<dbReference type="InterPro" id="IPR050180">
    <property type="entry name" value="RNR_Ribonuclease"/>
</dbReference>
<evidence type="ECO:0000256" key="4">
    <source>
        <dbReference type="ARBA" id="ARBA00022884"/>
    </source>
</evidence>
<dbReference type="InterPro" id="IPR022966">
    <property type="entry name" value="RNase_II/R_CS"/>
</dbReference>
<keyword evidence="5" id="KW-0378">Hydrolase</keyword>
<dbReference type="EC" id="3.1.13.-" evidence="5"/>
<feature type="compositionally biased region" description="Low complexity" evidence="6">
    <location>
        <begin position="75"/>
        <end position="88"/>
    </location>
</feature>
<dbReference type="Pfam" id="PF00773">
    <property type="entry name" value="RNB"/>
    <property type="match status" value="1"/>
</dbReference>
<gene>
    <name evidence="8" type="ORF">K493DRAFT_356317</name>
</gene>
<keyword evidence="5" id="KW-0540">Nuclease</keyword>
<dbReference type="InParanoid" id="A0A1Y1XYZ0"/>
<dbReference type="HAMAP" id="MF_03045">
    <property type="entry name" value="DIS3L2"/>
    <property type="match status" value="1"/>
</dbReference>
<feature type="binding site" evidence="5">
    <location>
        <position position="586"/>
    </location>
    <ligand>
        <name>Mg(2+)</name>
        <dbReference type="ChEBI" id="CHEBI:18420"/>
    </ligand>
</feature>
<dbReference type="SUPFAM" id="SSF50249">
    <property type="entry name" value="Nucleic acid-binding proteins"/>
    <property type="match status" value="2"/>
</dbReference>
<feature type="compositionally biased region" description="Polar residues" evidence="6">
    <location>
        <begin position="183"/>
        <end position="193"/>
    </location>
</feature>
<comment type="cofactor">
    <cofactor evidence="5">
        <name>Mg(2+)</name>
        <dbReference type="ChEBI" id="CHEBI:18420"/>
    </cofactor>
    <cofactor evidence="5">
        <name>Mn(2+)</name>
        <dbReference type="ChEBI" id="CHEBI:29035"/>
    </cofactor>
</comment>
<dbReference type="Gene3D" id="2.40.50.690">
    <property type="match status" value="1"/>
</dbReference>
<accession>A0A1Y1XYZ0</accession>
<evidence type="ECO:0000256" key="3">
    <source>
        <dbReference type="ARBA" id="ARBA00022842"/>
    </source>
</evidence>
<feature type="compositionally biased region" description="Basic and acidic residues" evidence="6">
    <location>
        <begin position="55"/>
        <end position="70"/>
    </location>
</feature>
<evidence type="ECO:0000256" key="5">
    <source>
        <dbReference type="HAMAP-Rule" id="MF_03045"/>
    </source>
</evidence>
<dbReference type="GO" id="GO:0000932">
    <property type="term" value="C:P-body"/>
    <property type="evidence" value="ECO:0007669"/>
    <property type="project" value="UniProtKB-SubCell"/>
</dbReference>
<feature type="site" description="Important for catalytic activity" evidence="5">
    <location>
        <position position="585"/>
    </location>
</feature>
<evidence type="ECO:0000256" key="6">
    <source>
        <dbReference type="SAM" id="MobiDB-lite"/>
    </source>
</evidence>
<feature type="region of interest" description="Disordered" evidence="6">
    <location>
        <begin position="26"/>
        <end position="321"/>
    </location>
</feature>
<evidence type="ECO:0000259" key="7">
    <source>
        <dbReference type="SMART" id="SM00955"/>
    </source>
</evidence>
<proteinExistence type="inferred from homology"/>
<evidence type="ECO:0000256" key="1">
    <source>
        <dbReference type="ARBA" id="ARBA00022490"/>
    </source>
</evidence>
<dbReference type="InterPro" id="IPR012340">
    <property type="entry name" value="NA-bd_OB-fold"/>
</dbReference>
<dbReference type="OrthoDB" id="372421at2759"/>
<comment type="subcellular location">
    <subcellularLocation>
        <location evidence="5">Cytoplasm</location>
    </subcellularLocation>
    <subcellularLocation>
        <location evidence="5">Cytoplasm</location>
        <location evidence="5">P-body</location>
    </subcellularLocation>
</comment>
<keyword evidence="1 5" id="KW-0963">Cytoplasm</keyword>
<keyword evidence="5" id="KW-0464">Manganese</keyword>
<dbReference type="EMBL" id="MCFE01000356">
    <property type="protein sequence ID" value="ORX90875.1"/>
    <property type="molecule type" value="Genomic_DNA"/>
</dbReference>
<dbReference type="FunFam" id="2.40.50.700:FF:000002">
    <property type="entry name" value="Cell wall biogenesis protein"/>
    <property type="match status" value="1"/>
</dbReference>
<evidence type="ECO:0000256" key="2">
    <source>
        <dbReference type="ARBA" id="ARBA00022723"/>
    </source>
</evidence>
<keyword evidence="5" id="KW-0269">Exonuclease</keyword>
<dbReference type="InterPro" id="IPR041093">
    <property type="entry name" value="Dis3l2-like_C"/>
</dbReference>
<organism evidence="8 9">
    <name type="scientific">Basidiobolus meristosporus CBS 931.73</name>
    <dbReference type="NCBI Taxonomy" id="1314790"/>
    <lineage>
        <taxon>Eukaryota</taxon>
        <taxon>Fungi</taxon>
        <taxon>Fungi incertae sedis</taxon>
        <taxon>Zoopagomycota</taxon>
        <taxon>Entomophthoromycotina</taxon>
        <taxon>Basidiobolomycetes</taxon>
        <taxon>Basidiobolales</taxon>
        <taxon>Basidiobolaceae</taxon>
        <taxon>Basidiobolus</taxon>
    </lineage>
</organism>
<dbReference type="InterPro" id="IPR001900">
    <property type="entry name" value="RNase_II/R"/>
</dbReference>
<evidence type="ECO:0000313" key="9">
    <source>
        <dbReference type="Proteomes" id="UP000193498"/>
    </source>
</evidence>
<feature type="compositionally biased region" description="Polar residues" evidence="6">
    <location>
        <begin position="165"/>
        <end position="175"/>
    </location>
</feature>
<keyword evidence="2 5" id="KW-0479">Metal-binding</keyword>
<dbReference type="PANTHER" id="PTHR23355:SF9">
    <property type="entry name" value="DIS3-LIKE EXONUCLEASE 2"/>
    <property type="match status" value="1"/>
</dbReference>
<evidence type="ECO:0000313" key="8">
    <source>
        <dbReference type="EMBL" id="ORX90875.1"/>
    </source>
</evidence>
<dbReference type="Pfam" id="PF17849">
    <property type="entry name" value="OB_Dis3"/>
    <property type="match status" value="1"/>
</dbReference>
<dbReference type="PANTHER" id="PTHR23355">
    <property type="entry name" value="RIBONUCLEASE"/>
    <property type="match status" value="1"/>
</dbReference>
<feature type="compositionally biased region" description="Basic and acidic residues" evidence="6">
    <location>
        <begin position="136"/>
        <end position="150"/>
    </location>
</feature>
<feature type="compositionally biased region" description="Basic residues" evidence="6">
    <location>
        <begin position="31"/>
        <end position="47"/>
    </location>
</feature>
<comment type="caution">
    <text evidence="8">The sequence shown here is derived from an EMBL/GenBank/DDBJ whole genome shotgun (WGS) entry which is preliminary data.</text>
</comment>
<comment type="function">
    <text evidence="5">3'-5'-exoribonuclease that specifically recognizes RNAs polyuridylated at their 3' end and mediates their degradation. Component of an exosome-independent RNA degradation pathway that mediates degradation of cytoplasmic mRNAs that have been deadenylated and subsequently uridylated at their 3'.</text>
</comment>
<reference evidence="8 9" key="1">
    <citation type="submission" date="2016-07" db="EMBL/GenBank/DDBJ databases">
        <title>Pervasive Adenine N6-methylation of Active Genes in Fungi.</title>
        <authorList>
            <consortium name="DOE Joint Genome Institute"/>
            <person name="Mondo S.J."/>
            <person name="Dannebaum R.O."/>
            <person name="Kuo R.C."/>
            <person name="Labutti K."/>
            <person name="Haridas S."/>
            <person name="Kuo A."/>
            <person name="Salamov A."/>
            <person name="Ahrendt S.R."/>
            <person name="Lipzen A."/>
            <person name="Sullivan W."/>
            <person name="Andreopoulos W.B."/>
            <person name="Clum A."/>
            <person name="Lindquist E."/>
            <person name="Daum C."/>
            <person name="Ramamoorthy G.K."/>
            <person name="Gryganskyi A."/>
            <person name="Culley D."/>
            <person name="Magnuson J.K."/>
            <person name="James T.Y."/>
            <person name="O'Malley M.A."/>
            <person name="Stajich J.E."/>
            <person name="Spatafora J.W."/>
            <person name="Visel A."/>
            <person name="Grigoriev I.V."/>
        </authorList>
    </citation>
    <scope>NUCLEOTIDE SEQUENCE [LARGE SCALE GENOMIC DNA]</scope>
    <source>
        <strain evidence="8 9">CBS 931.73</strain>
    </source>
</reference>
<keyword evidence="4 5" id="KW-0694">RNA-binding</keyword>
<dbReference type="GO" id="GO:0000175">
    <property type="term" value="F:3'-5'-RNA exonuclease activity"/>
    <property type="evidence" value="ECO:0007669"/>
    <property type="project" value="UniProtKB-UniRule"/>
</dbReference>
<feature type="compositionally biased region" description="Basic and acidic residues" evidence="6">
    <location>
        <begin position="255"/>
        <end position="277"/>
    </location>
</feature>
<comment type="similarity">
    <text evidence="5">Belongs to the RNR ribonuclease family. DIS3L2 subfamily.</text>
</comment>
<dbReference type="InterPro" id="IPR041505">
    <property type="entry name" value="Dis3_CSD2"/>
</dbReference>
<dbReference type="Proteomes" id="UP000193498">
    <property type="component" value="Unassembled WGS sequence"/>
</dbReference>
<dbReference type="PROSITE" id="PS01175">
    <property type="entry name" value="RIBONUCLEASE_II"/>
    <property type="match status" value="1"/>
</dbReference>
<protein>
    <recommendedName>
        <fullName evidence="5">DIS3-like exonuclease 2</fullName>
        <ecNumber evidence="5">3.1.13.-</ecNumber>
    </recommendedName>
</protein>
<dbReference type="Gene3D" id="2.40.50.140">
    <property type="entry name" value="Nucleic acid-binding proteins"/>
    <property type="match status" value="1"/>
</dbReference>
<keyword evidence="3 5" id="KW-0460">Magnesium</keyword>
<dbReference type="GO" id="GO:0046872">
    <property type="term" value="F:metal ion binding"/>
    <property type="evidence" value="ECO:0007669"/>
    <property type="project" value="UniProtKB-KW"/>
</dbReference>
<name>A0A1Y1XYZ0_9FUNG</name>
<sequence>MPLFDSPNTLSFSSNELEVIDYSTLGVLRDHKPKNKPKGNQKPRPKAKNLPNKGGDLKDSKEFNEDHHAVPFDYSTLNSQTSLSQSPNIKTRKTNARKDKKGLSGLGTNVAGLTNDTIPVLNEKDTTKTPKKKKKASTEKNMQEDLHEVEDLAQSMSKIDIAAKPNSSGQQTSELPTKLPSKPESQSRAAQSKTPKKGKQTPLKSNSKKSLDKPSASSISEKLKAEAAMEVDGAEVIVKGESSRGAPRKKSASKPAEDLATKAEKEGNRSKKNETKTPRKQIRQKKEAGSSQTPKAARNEESSSKPVADKPSATVQKHKQRSVYEKYLTTKELAAGLSQNTIYRGKLRINKRNRSDAYVISDAFDNDIYIWGTNLRNRALEGDSVAVTLLEGRKLEDVKEQRAKHAEKRGRQLNDEDGGKLQYGEVVYIYERANGNQYSGTLVLQRPNEASSQHKKELKFVWFIPTDKRVPYIIIPIRNVPKDFIADPEAYSNQLLVASIHDWPVHSMHPFGKVVRKIGSIGNLAAETEALLADNNVRTEDFGPKVKECLPKLPWSIPKSEFKVRRDLRRERVFTIDPASAKDLDDAVSCRRLPDGNLEIGVHIADVTYFVKPGTALDREARLRATTVYLVEKAIPMLPHILCQELCSLNPGVDRLAFSVMWKMSPQAEVLDVWFGRTVINSCCRLAYEQAQEVILGKPLDPSITLYGQPKDEIETDIKTFYQLSQIMRTRRFESGALSINSIRLHFELNSDGIPTSCNVYDIKDSNRLIEEFMLLANISVAEKISAAYPEQAFLRRHPSPVEKRLLEFTKIAEELGYDIDIETAGALQKSLNSIGSVSTQHVLKTLCIKPMQRAKYFCAGSIEPERYRHYALNVPLYTHFTSPIRRYADVIVHRELQSALLEKDRFNESAEKIDAIANHCNNKKDSAKNAQETSSHIYLAVYLYNLTQAYGPIVCTAIVVDVVENGFDVLIPQYGIEKRIYLDKLPIENATWDSQNKTITLKWKKDTQVGADQDSDELPLDLSMDEICFEESSCATAVENDYSHLSSMNDADYLEECFDDSGEVLVEDNTDELYEKLSVFEQGDSEAQLPYAITKPKAPQSQLLQTELNFNLHGDTQTIKILGHVNALVTSDISVSPANINVLAVNPLVPLDKTALSD</sequence>
<keyword evidence="9" id="KW-1185">Reference proteome</keyword>
<dbReference type="GO" id="GO:1990074">
    <property type="term" value="P:polyuridylation-dependent mRNA catabolic process"/>
    <property type="evidence" value="ECO:0007669"/>
    <property type="project" value="UniProtKB-UniRule"/>
</dbReference>
<dbReference type="InterPro" id="IPR028591">
    <property type="entry name" value="DIS3L2"/>
</dbReference>
<dbReference type="GO" id="GO:0003723">
    <property type="term" value="F:RNA binding"/>
    <property type="evidence" value="ECO:0007669"/>
    <property type="project" value="UniProtKB-KW"/>
</dbReference>
<feature type="domain" description="RNB" evidence="7">
    <location>
        <begin position="565"/>
        <end position="903"/>
    </location>
</feature>
<dbReference type="Gene3D" id="2.40.50.700">
    <property type="match status" value="1"/>
</dbReference>
<feature type="binding site" evidence="5">
    <location>
        <position position="577"/>
    </location>
    <ligand>
        <name>Mg(2+)</name>
        <dbReference type="ChEBI" id="CHEBI:18420"/>
    </ligand>
</feature>